<protein>
    <submittedName>
        <fullName evidence="1">Uncharacterized protein</fullName>
    </submittedName>
</protein>
<organism evidence="1 2">
    <name type="scientific">Xanthobacter oligotrophicus</name>
    <dbReference type="NCBI Taxonomy" id="2607286"/>
    <lineage>
        <taxon>Bacteria</taxon>
        <taxon>Pseudomonadati</taxon>
        <taxon>Pseudomonadota</taxon>
        <taxon>Alphaproteobacteria</taxon>
        <taxon>Hyphomicrobiales</taxon>
        <taxon>Xanthobacteraceae</taxon>
        <taxon>Xanthobacter</taxon>
    </lineage>
</organism>
<evidence type="ECO:0000313" key="1">
    <source>
        <dbReference type="EMBL" id="MFG1373711.1"/>
    </source>
</evidence>
<accession>A0ABW7A109</accession>
<dbReference type="RefSeq" id="WP_393993438.1">
    <property type="nucleotide sequence ID" value="NZ_JBAFVH010000009.1"/>
</dbReference>
<proteinExistence type="predicted"/>
<gene>
    <name evidence="1" type="ORF">V5F32_16170</name>
</gene>
<sequence length="149" mass="15225">MIGRSGRGAGGAGGRRGAWRRAGLLVAVLVAGWSGPAAALMPPYVYEAARRDAASVIVITVQKVTPPQESFGACTVTGAVVRVERGNAHKPGQAVTIAVPCARPGASPPIGGTIWQPLDTLAKSHFGRAYLDAAGQVVLSQYEQLAAAP</sequence>
<evidence type="ECO:0000313" key="2">
    <source>
        <dbReference type="Proteomes" id="UP001604002"/>
    </source>
</evidence>
<reference evidence="1 2" key="1">
    <citation type="submission" date="2024-02" db="EMBL/GenBank/DDBJ databases">
        <title>Expansion and revision of Xanthobacter and proposal of Roseixanthobacter gen. nov.</title>
        <authorList>
            <person name="Soltysiak M.P.M."/>
            <person name="Jalihal A."/>
            <person name="Ory A."/>
            <person name="Chrisophersen C."/>
            <person name="Lee A.D."/>
            <person name="Boulton J."/>
            <person name="Springer M."/>
        </authorList>
    </citation>
    <scope>NUCLEOTIDE SEQUENCE [LARGE SCALE GENOMIC DNA]</scope>
    <source>
        <strain evidence="1 2">23A</strain>
    </source>
</reference>
<comment type="caution">
    <text evidence="1">The sequence shown here is derived from an EMBL/GenBank/DDBJ whole genome shotgun (WGS) entry which is preliminary data.</text>
</comment>
<dbReference type="EMBL" id="JBAFVH010000009">
    <property type="protein sequence ID" value="MFG1373711.1"/>
    <property type="molecule type" value="Genomic_DNA"/>
</dbReference>
<name>A0ABW7A109_9HYPH</name>
<keyword evidence="2" id="KW-1185">Reference proteome</keyword>
<dbReference type="Proteomes" id="UP001604002">
    <property type="component" value="Unassembled WGS sequence"/>
</dbReference>